<name>A0A4U0EWC1_9FLAO</name>
<keyword evidence="6" id="KW-1185">Reference proteome</keyword>
<evidence type="ECO:0000313" key="6">
    <source>
        <dbReference type="Proteomes" id="UP000307657"/>
    </source>
</evidence>
<keyword evidence="3 5" id="KW-0413">Isomerase</keyword>
<dbReference type="EC" id="5.2.1.8" evidence="1"/>
<evidence type="ECO:0000313" key="5">
    <source>
        <dbReference type="EMBL" id="TJY36213.1"/>
    </source>
</evidence>
<dbReference type="EMBL" id="SUPL01000003">
    <property type="protein sequence ID" value="TJY36213.1"/>
    <property type="molecule type" value="Genomic_DNA"/>
</dbReference>
<dbReference type="Gene3D" id="2.40.100.10">
    <property type="entry name" value="Cyclophilin-like"/>
    <property type="match status" value="2"/>
</dbReference>
<dbReference type="SUPFAM" id="SSF50891">
    <property type="entry name" value="Cyclophilin-like"/>
    <property type="match status" value="2"/>
</dbReference>
<dbReference type="Pfam" id="PF00160">
    <property type="entry name" value="Pro_isomerase"/>
    <property type="match status" value="2"/>
</dbReference>
<accession>A0A4U0EWC1</accession>
<proteinExistence type="predicted"/>
<dbReference type="PANTHER" id="PTHR45625">
    <property type="entry name" value="PEPTIDYL-PROLYL CIS-TRANS ISOMERASE-RELATED"/>
    <property type="match status" value="1"/>
</dbReference>
<dbReference type="RefSeq" id="WP_136842089.1">
    <property type="nucleotide sequence ID" value="NZ_SUPL01000003.1"/>
</dbReference>
<reference evidence="5 6" key="1">
    <citation type="submission" date="2019-04" db="EMBL/GenBank/DDBJ databases">
        <title>Lacinutrix sp. nov., isolated from marine water.</title>
        <authorList>
            <person name="Kim W."/>
        </authorList>
    </citation>
    <scope>NUCLEOTIDE SEQUENCE [LARGE SCALE GENOMIC DNA]</scope>
    <source>
        <strain evidence="5 6">CAU 1491</strain>
    </source>
</reference>
<dbReference type="PANTHER" id="PTHR45625:SF4">
    <property type="entry name" value="PEPTIDYLPROLYL ISOMERASE DOMAIN AND WD REPEAT-CONTAINING PROTEIN 1"/>
    <property type="match status" value="1"/>
</dbReference>
<organism evidence="5 6">
    <name type="scientific">Pontimicrobium aquaticum</name>
    <dbReference type="NCBI Taxonomy" id="2565367"/>
    <lineage>
        <taxon>Bacteria</taxon>
        <taxon>Pseudomonadati</taxon>
        <taxon>Bacteroidota</taxon>
        <taxon>Flavobacteriia</taxon>
        <taxon>Flavobacteriales</taxon>
        <taxon>Flavobacteriaceae</taxon>
        <taxon>Pontimicrobium</taxon>
    </lineage>
</organism>
<evidence type="ECO:0000256" key="3">
    <source>
        <dbReference type="ARBA" id="ARBA00023235"/>
    </source>
</evidence>
<sequence>MKLFIKLILASFFLITLGCDKEIEESVMKSDLKKDVEMVTDMGTIIIRLSDETPLHRNNFIKLVNEKYYDSIAFHRIIENFVIQAGNPTTKPNKIYSSGGDPELNYTIEAEIKPNLFHKRGALVAARSGGISNPDILSSGLQFYIVQRGTYNDSTLNIQEERVNKQLAYNKVINSSKIRAEIDNYIKISEEISQNISKEDSLKFEAITKKIELFKVDSLADIEFKNMNKYKYPEDHREIYKTIGGTPHLDQNYTVFGEVVKGMNVVDSIAKIEVSKNGKPIKDLYIKSARMITRKSYQ</sequence>
<comment type="caution">
    <text evidence="5">The sequence shown here is derived from an EMBL/GenBank/DDBJ whole genome shotgun (WGS) entry which is preliminary data.</text>
</comment>
<dbReference type="Proteomes" id="UP000307657">
    <property type="component" value="Unassembled WGS sequence"/>
</dbReference>
<dbReference type="InterPro" id="IPR002130">
    <property type="entry name" value="Cyclophilin-type_PPIase_dom"/>
</dbReference>
<gene>
    <name evidence="5" type="ORF">E5167_05970</name>
</gene>
<dbReference type="AlphaFoldDB" id="A0A4U0EWC1"/>
<evidence type="ECO:0000259" key="4">
    <source>
        <dbReference type="PROSITE" id="PS50072"/>
    </source>
</evidence>
<keyword evidence="2" id="KW-0697">Rotamase</keyword>
<dbReference type="CDD" id="cd00317">
    <property type="entry name" value="cyclophilin"/>
    <property type="match status" value="1"/>
</dbReference>
<evidence type="ECO:0000256" key="1">
    <source>
        <dbReference type="ARBA" id="ARBA00013194"/>
    </source>
</evidence>
<dbReference type="GO" id="GO:0003755">
    <property type="term" value="F:peptidyl-prolyl cis-trans isomerase activity"/>
    <property type="evidence" value="ECO:0007669"/>
    <property type="project" value="UniProtKB-KW"/>
</dbReference>
<dbReference type="PROSITE" id="PS51257">
    <property type="entry name" value="PROKAR_LIPOPROTEIN"/>
    <property type="match status" value="1"/>
</dbReference>
<evidence type="ECO:0000256" key="2">
    <source>
        <dbReference type="ARBA" id="ARBA00023110"/>
    </source>
</evidence>
<protein>
    <recommendedName>
        <fullName evidence="1">peptidylprolyl isomerase</fullName>
        <ecNumber evidence="1">5.2.1.8</ecNumber>
    </recommendedName>
</protein>
<feature type="domain" description="PPIase cyclophilin-type" evidence="4">
    <location>
        <begin position="40"/>
        <end position="291"/>
    </location>
</feature>
<dbReference type="InterPro" id="IPR044666">
    <property type="entry name" value="Cyclophilin_A-like"/>
</dbReference>
<dbReference type="InterPro" id="IPR029000">
    <property type="entry name" value="Cyclophilin-like_dom_sf"/>
</dbReference>
<dbReference type="PROSITE" id="PS50072">
    <property type="entry name" value="CSA_PPIASE_2"/>
    <property type="match status" value="1"/>
</dbReference>
<dbReference type="OrthoDB" id="9807797at2"/>